<dbReference type="Pfam" id="PF04784">
    <property type="entry name" value="DUF547"/>
    <property type="match status" value="1"/>
</dbReference>
<dbReference type="Proteomes" id="UP001172082">
    <property type="component" value="Unassembled WGS sequence"/>
</dbReference>
<evidence type="ECO:0000313" key="3">
    <source>
        <dbReference type="Proteomes" id="UP001172082"/>
    </source>
</evidence>
<keyword evidence="3" id="KW-1185">Reference proteome</keyword>
<sequence>MINWIYSELPLSRNIKKVSLLLCFFLCMGCGYYEAPASGSSHVDHHLWNKLLAKHVSKSGEVNYKSFLKDRGQLQQYLSTLSHHAPDPETWTREQQLAYWINAYNAFTVELILDNYPLKSITELHPKLYVPGINTVWHKKFFEIGGEPISLDIIEHKILRKKFDEPRIHFAIVCASFSCPRLRNEAYTPEKLESQLEDQAIDFINDNRKNEISSEKLKISKIFSWFKGDFTKKGSLINFLNRYSKVTIDEDADVSYLKYDWGLNCQ</sequence>
<protein>
    <submittedName>
        <fullName evidence="2">DUF547 domain-containing protein</fullName>
    </submittedName>
</protein>
<evidence type="ECO:0000313" key="2">
    <source>
        <dbReference type="EMBL" id="MDN5201993.1"/>
    </source>
</evidence>
<organism evidence="2 3">
    <name type="scientific">Splendidivirga corallicola</name>
    <dbReference type="NCBI Taxonomy" id="3051826"/>
    <lineage>
        <taxon>Bacteria</taxon>
        <taxon>Pseudomonadati</taxon>
        <taxon>Bacteroidota</taxon>
        <taxon>Cytophagia</taxon>
        <taxon>Cytophagales</taxon>
        <taxon>Splendidivirgaceae</taxon>
        <taxon>Splendidivirga</taxon>
    </lineage>
</organism>
<dbReference type="PANTHER" id="PTHR46361">
    <property type="entry name" value="ELECTRON CARRIER/ PROTEIN DISULFIDE OXIDOREDUCTASE"/>
    <property type="match status" value="1"/>
</dbReference>
<evidence type="ECO:0000259" key="1">
    <source>
        <dbReference type="Pfam" id="PF04784"/>
    </source>
</evidence>
<comment type="caution">
    <text evidence="2">The sequence shown here is derived from an EMBL/GenBank/DDBJ whole genome shotgun (WGS) entry which is preliminary data.</text>
</comment>
<reference evidence="2" key="1">
    <citation type="submission" date="2023-06" db="EMBL/GenBank/DDBJ databases">
        <title>Genomic of Parafulvivirga corallium.</title>
        <authorList>
            <person name="Wang G."/>
        </authorList>
    </citation>
    <scope>NUCLEOTIDE SEQUENCE</scope>
    <source>
        <strain evidence="2">BMA10</strain>
    </source>
</reference>
<dbReference type="EMBL" id="JAUJEA010000003">
    <property type="protein sequence ID" value="MDN5201993.1"/>
    <property type="molecule type" value="Genomic_DNA"/>
</dbReference>
<feature type="domain" description="DUF547" evidence="1">
    <location>
        <begin position="89"/>
        <end position="204"/>
    </location>
</feature>
<dbReference type="PANTHER" id="PTHR46361:SF3">
    <property type="entry name" value="ELECTRON CARRIER_ PROTEIN DISULFIDE OXIDOREDUCTASE"/>
    <property type="match status" value="1"/>
</dbReference>
<gene>
    <name evidence="2" type="ORF">QQ008_11485</name>
</gene>
<name>A0ABT8KQN4_9BACT</name>
<proteinExistence type="predicted"/>
<accession>A0ABT8KQN4</accession>
<dbReference type="InterPro" id="IPR006869">
    <property type="entry name" value="DUF547"/>
</dbReference>
<dbReference type="RefSeq" id="WP_346752017.1">
    <property type="nucleotide sequence ID" value="NZ_JAUJEA010000003.1"/>
</dbReference>